<organism evidence="1 2">
    <name type="scientific">Heyndrickxia acidicola</name>
    <dbReference type="NCBI Taxonomy" id="209389"/>
    <lineage>
        <taxon>Bacteria</taxon>
        <taxon>Bacillati</taxon>
        <taxon>Bacillota</taxon>
        <taxon>Bacilli</taxon>
        <taxon>Bacillales</taxon>
        <taxon>Bacillaceae</taxon>
        <taxon>Heyndrickxia</taxon>
    </lineage>
</organism>
<dbReference type="RefSeq" id="WP_157090748.1">
    <property type="nucleotide sequence ID" value="NZ_JARMAB010000016.1"/>
</dbReference>
<accession>A0ABU6MGZ0</accession>
<evidence type="ECO:0000313" key="2">
    <source>
        <dbReference type="Proteomes" id="UP001341444"/>
    </source>
</evidence>
<keyword evidence="2" id="KW-1185">Reference proteome</keyword>
<evidence type="ECO:0000313" key="1">
    <source>
        <dbReference type="EMBL" id="MED1203765.1"/>
    </source>
</evidence>
<proteinExistence type="predicted"/>
<dbReference type="Proteomes" id="UP001341444">
    <property type="component" value="Unassembled WGS sequence"/>
</dbReference>
<reference evidence="1 2" key="1">
    <citation type="submission" date="2023-03" db="EMBL/GenBank/DDBJ databases">
        <title>Bacillus Genome Sequencing.</title>
        <authorList>
            <person name="Dunlap C."/>
        </authorList>
    </citation>
    <scope>NUCLEOTIDE SEQUENCE [LARGE SCALE GENOMIC DNA]</scope>
    <source>
        <strain evidence="1 2">B-23453</strain>
    </source>
</reference>
<comment type="caution">
    <text evidence="1">The sequence shown here is derived from an EMBL/GenBank/DDBJ whole genome shotgun (WGS) entry which is preliminary data.</text>
</comment>
<name>A0ABU6MGZ0_9BACI</name>
<dbReference type="EMBL" id="JARMAB010000016">
    <property type="protein sequence ID" value="MED1203765.1"/>
    <property type="molecule type" value="Genomic_DNA"/>
</dbReference>
<sequence length="50" mass="5417">MPSAPINFGYQSILGYKREVGSALVILQVGFGAAPPIAASFTIRDFVFLW</sequence>
<protein>
    <submittedName>
        <fullName evidence="1">Uncharacterized protein</fullName>
    </submittedName>
</protein>
<gene>
    <name evidence="1" type="ORF">P4T90_11880</name>
</gene>